<evidence type="ECO:0000313" key="8">
    <source>
        <dbReference type="EMBL" id="CAB3987219.1"/>
    </source>
</evidence>
<protein>
    <submittedName>
        <fullName evidence="8">Chymotrypsinogen B-like</fullName>
    </submittedName>
</protein>
<dbReference type="AlphaFoldDB" id="A0A6S7GD29"/>
<keyword evidence="6" id="KW-0720">Serine protease</keyword>
<dbReference type="PROSITE" id="PS50240">
    <property type="entry name" value="TRYPSIN_DOM"/>
    <property type="match status" value="2"/>
</dbReference>
<evidence type="ECO:0000256" key="2">
    <source>
        <dbReference type="ARBA" id="ARBA00022525"/>
    </source>
</evidence>
<dbReference type="InterPro" id="IPR033116">
    <property type="entry name" value="TRYPSIN_SER"/>
</dbReference>
<evidence type="ECO:0000256" key="5">
    <source>
        <dbReference type="ARBA" id="ARBA00022801"/>
    </source>
</evidence>
<dbReference type="GO" id="GO:0005615">
    <property type="term" value="C:extracellular space"/>
    <property type="evidence" value="ECO:0007669"/>
    <property type="project" value="TreeGrafter"/>
</dbReference>
<organism evidence="8 9">
    <name type="scientific">Paramuricea clavata</name>
    <name type="common">Red gorgonian</name>
    <name type="synonym">Violescent sea-whip</name>
    <dbReference type="NCBI Taxonomy" id="317549"/>
    <lineage>
        <taxon>Eukaryota</taxon>
        <taxon>Metazoa</taxon>
        <taxon>Cnidaria</taxon>
        <taxon>Anthozoa</taxon>
        <taxon>Octocorallia</taxon>
        <taxon>Malacalcyonacea</taxon>
        <taxon>Plexauridae</taxon>
        <taxon>Paramuricea</taxon>
    </lineage>
</organism>
<comment type="subcellular location">
    <subcellularLocation>
        <location evidence="1">Secreted</location>
    </subcellularLocation>
</comment>
<dbReference type="FunFam" id="2.40.10.10:FF:000068">
    <property type="entry name" value="transmembrane protease serine 2"/>
    <property type="match status" value="1"/>
</dbReference>
<accession>A0A6S7GD29</accession>
<dbReference type="PROSITE" id="PS00134">
    <property type="entry name" value="TRYPSIN_HIS"/>
    <property type="match status" value="1"/>
</dbReference>
<proteinExistence type="predicted"/>
<keyword evidence="5" id="KW-0378">Hydrolase</keyword>
<dbReference type="CDD" id="cd22823">
    <property type="entry name" value="Gal_Rha_Lectin"/>
    <property type="match status" value="1"/>
</dbReference>
<dbReference type="PRINTS" id="PR00722">
    <property type="entry name" value="CHYMOTRYPSIN"/>
</dbReference>
<dbReference type="EMBL" id="CACRXK020001137">
    <property type="protein sequence ID" value="CAB3987219.1"/>
    <property type="molecule type" value="Genomic_DNA"/>
</dbReference>
<dbReference type="PROSITE" id="PS50228">
    <property type="entry name" value="SUEL_LECTIN"/>
    <property type="match status" value="1"/>
</dbReference>
<dbReference type="InterPro" id="IPR018114">
    <property type="entry name" value="TRYPSIN_HIS"/>
</dbReference>
<keyword evidence="7" id="KW-1015">Disulfide bond</keyword>
<sequence>MAVLSANRFLLSKGAPTTQPTTQATTERARLQACLLCPDQNAELVCPSGKVLKIHHADYGRRHQYICGLGRTTSCSTKQATKAKLIEICEGRRVCYVDTKEGRFIDACPGEIKYLHVVYKCVRGEENANVNRVLMAPPPVLQPKCGISKSTRVTARVVQGTRSAPGKWPWQVLILKGYRNKRFICGGTLIHPRWVLTAAHCIRTRKRNYYTARLGDFDRLLNETHEHDILVKRAMRHPLYFTPYPLNNDIALLELGKPATFNDRVGTACLPDLNYELPVNDPDVRCYITGWGKQRNAPSALRNLQAVQIVKSRNRCSAVVTTILVSAPVKGIAGDLMYAGIHKVFAQIDEHNSFENHEILIGHRNKDLRLSRDERLSMILGVEMHCLRWFSPKTFRDLNQCGQSNPSGVQKRVVSGHTALPGAWPWQALLLYGYGRTFLCSGALIHPSWVLTAAHCIRNRGPRGPRSRLSPRMYTIRLGDFDRLRYEGREQTIRVERIFSHPDHDQPVNRNNDLALIKLKTPATLNKWVGTVCLPTAADYLHKNLRCYATGWGLTKATRRGYTYSRKLQQAHIPLVTKYKCRLRANRYRYWHSSVQQITQQMLCGGDDTTGASTCMGDSGGPYVCRNLQGYWVLQGITSWGSRSCRVSERYSVFSKVNMFTSWIEKVMNGTEGPEPTTGSDGKSTITTTAKRRLAFMQRFKEWLRKLFQLNRSV</sequence>
<dbReference type="Pfam" id="PF00089">
    <property type="entry name" value="Trypsin"/>
    <property type="match status" value="2"/>
</dbReference>
<dbReference type="PANTHER" id="PTHR24264">
    <property type="entry name" value="TRYPSIN-RELATED"/>
    <property type="match status" value="1"/>
</dbReference>
<keyword evidence="4" id="KW-0732">Signal</keyword>
<evidence type="ECO:0000313" key="9">
    <source>
        <dbReference type="Proteomes" id="UP001152795"/>
    </source>
</evidence>
<dbReference type="FunFam" id="2.40.10.10:FF:000120">
    <property type="entry name" value="Putative serine protease"/>
    <property type="match status" value="1"/>
</dbReference>
<dbReference type="Proteomes" id="UP001152795">
    <property type="component" value="Unassembled WGS sequence"/>
</dbReference>
<dbReference type="InterPro" id="IPR009003">
    <property type="entry name" value="Peptidase_S1_PA"/>
</dbReference>
<reference evidence="8" key="1">
    <citation type="submission" date="2020-04" db="EMBL/GenBank/DDBJ databases">
        <authorList>
            <person name="Alioto T."/>
            <person name="Alioto T."/>
            <person name="Gomez Garrido J."/>
        </authorList>
    </citation>
    <scope>NUCLEOTIDE SEQUENCE</scope>
    <source>
        <strain evidence="8">A484AB</strain>
    </source>
</reference>
<dbReference type="PANTHER" id="PTHR24264:SF65">
    <property type="entry name" value="SRCR DOMAIN-CONTAINING PROTEIN"/>
    <property type="match status" value="1"/>
</dbReference>
<dbReference type="InterPro" id="IPR001314">
    <property type="entry name" value="Peptidase_S1A"/>
</dbReference>
<evidence type="ECO:0000256" key="1">
    <source>
        <dbReference type="ARBA" id="ARBA00004613"/>
    </source>
</evidence>
<gene>
    <name evidence="8" type="ORF">PACLA_8A072335</name>
</gene>
<dbReference type="SUPFAM" id="SSF50494">
    <property type="entry name" value="Trypsin-like serine proteases"/>
    <property type="match status" value="2"/>
</dbReference>
<evidence type="ECO:0000256" key="3">
    <source>
        <dbReference type="ARBA" id="ARBA00022670"/>
    </source>
</evidence>
<evidence type="ECO:0000256" key="6">
    <source>
        <dbReference type="ARBA" id="ARBA00022825"/>
    </source>
</evidence>
<dbReference type="Gene3D" id="2.60.120.740">
    <property type="match status" value="1"/>
</dbReference>
<dbReference type="InterPro" id="IPR001254">
    <property type="entry name" value="Trypsin_dom"/>
</dbReference>
<dbReference type="OrthoDB" id="5964169at2759"/>
<dbReference type="CDD" id="cd00190">
    <property type="entry name" value="Tryp_SPc"/>
    <property type="match status" value="2"/>
</dbReference>
<dbReference type="InterPro" id="IPR000922">
    <property type="entry name" value="Lectin_gal-bd_dom"/>
</dbReference>
<dbReference type="SMART" id="SM00020">
    <property type="entry name" value="Tryp_SPc"/>
    <property type="match status" value="2"/>
</dbReference>
<evidence type="ECO:0000256" key="7">
    <source>
        <dbReference type="ARBA" id="ARBA00023157"/>
    </source>
</evidence>
<dbReference type="GO" id="GO:0030246">
    <property type="term" value="F:carbohydrate binding"/>
    <property type="evidence" value="ECO:0007669"/>
    <property type="project" value="InterPro"/>
</dbReference>
<dbReference type="PROSITE" id="PS00135">
    <property type="entry name" value="TRYPSIN_SER"/>
    <property type="match status" value="1"/>
</dbReference>
<dbReference type="InterPro" id="IPR043504">
    <property type="entry name" value="Peptidase_S1_PA_chymotrypsin"/>
</dbReference>
<dbReference type="Pfam" id="PF02140">
    <property type="entry name" value="SUEL_Lectin"/>
    <property type="match status" value="1"/>
</dbReference>
<keyword evidence="3" id="KW-0645">Protease</keyword>
<dbReference type="GO" id="GO:0004252">
    <property type="term" value="F:serine-type endopeptidase activity"/>
    <property type="evidence" value="ECO:0007669"/>
    <property type="project" value="InterPro"/>
</dbReference>
<keyword evidence="2" id="KW-0964">Secreted</keyword>
<name>A0A6S7GD29_PARCT</name>
<dbReference type="InterPro" id="IPR050127">
    <property type="entry name" value="Serine_Proteases_S1"/>
</dbReference>
<dbReference type="GO" id="GO:0006508">
    <property type="term" value="P:proteolysis"/>
    <property type="evidence" value="ECO:0007669"/>
    <property type="project" value="UniProtKB-KW"/>
</dbReference>
<keyword evidence="9" id="KW-1185">Reference proteome</keyword>
<dbReference type="Gene3D" id="2.40.10.10">
    <property type="entry name" value="Trypsin-like serine proteases"/>
    <property type="match status" value="2"/>
</dbReference>
<dbReference type="InterPro" id="IPR043159">
    <property type="entry name" value="Lectin_gal-bd_sf"/>
</dbReference>
<evidence type="ECO:0000256" key="4">
    <source>
        <dbReference type="ARBA" id="ARBA00022729"/>
    </source>
</evidence>
<comment type="caution">
    <text evidence="8">The sequence shown here is derived from an EMBL/GenBank/DDBJ whole genome shotgun (WGS) entry which is preliminary data.</text>
</comment>